<dbReference type="GO" id="GO:0008270">
    <property type="term" value="F:zinc ion binding"/>
    <property type="evidence" value="ECO:0007669"/>
    <property type="project" value="InterPro"/>
</dbReference>
<evidence type="ECO:0000256" key="4">
    <source>
        <dbReference type="ARBA" id="ARBA00023163"/>
    </source>
</evidence>
<dbReference type="InterPro" id="IPR051089">
    <property type="entry name" value="prtT"/>
</dbReference>
<gene>
    <name evidence="8" type="ORF">BKA67DRAFT_560479</name>
</gene>
<dbReference type="OrthoDB" id="4060227at2759"/>
<keyword evidence="4" id="KW-0804">Transcription</keyword>
<evidence type="ECO:0000256" key="1">
    <source>
        <dbReference type="ARBA" id="ARBA00004123"/>
    </source>
</evidence>
<dbReference type="InterPro" id="IPR007219">
    <property type="entry name" value="XnlR_reg_dom"/>
</dbReference>
<dbReference type="SMART" id="SM00906">
    <property type="entry name" value="Fungal_trans"/>
    <property type="match status" value="1"/>
</dbReference>
<feature type="domain" description="Xylanolytic transcriptional activator regulatory" evidence="7">
    <location>
        <begin position="165"/>
        <end position="234"/>
    </location>
</feature>
<dbReference type="GO" id="GO:0000981">
    <property type="term" value="F:DNA-binding transcription factor activity, RNA polymerase II-specific"/>
    <property type="evidence" value="ECO:0007669"/>
    <property type="project" value="TreeGrafter"/>
</dbReference>
<proteinExistence type="predicted"/>
<evidence type="ECO:0000259" key="7">
    <source>
        <dbReference type="SMART" id="SM00906"/>
    </source>
</evidence>
<dbReference type="GO" id="GO:0006351">
    <property type="term" value="P:DNA-templated transcription"/>
    <property type="evidence" value="ECO:0007669"/>
    <property type="project" value="InterPro"/>
</dbReference>
<evidence type="ECO:0000313" key="8">
    <source>
        <dbReference type="EMBL" id="KAH6655375.1"/>
    </source>
</evidence>
<dbReference type="Proteomes" id="UP000758603">
    <property type="component" value="Unassembled WGS sequence"/>
</dbReference>
<accession>A0A9P8ZZS2</accession>
<feature type="region of interest" description="Disordered" evidence="6">
    <location>
        <begin position="1"/>
        <end position="22"/>
    </location>
</feature>
<sequence length="506" mass="57265">MEASIGTENEAEDDHYDSSYTTAEGTTGLKIVIDLESSPSTLPGHYIQSAAPIPSRPSRDLITRGVITIENARKYQRVYQDRLDHFLYGPLGDYSNATFEEIQHKSPILGTVVCAIGALHSASADYESLYREFIGLSAAMSFSKTNVVDDVRALCIGAFWMSDLSSSLVSLAVRIATELQLYRSFSKALQGDREHYSRARLYYLVYACDHHLSIPYGRPPITRECEAIRDVRKFLTCKHAKEDDARLVSQVLRWSVCTNVYDTFGADVDRALSDDDIPKVRRFSIALDNLRVEWGERFTPNAHVGNYPRKGVSIQYHFAKLYLFSHALRGQSSNQAQPKSWDTDMELYELANSAILSAVSILRAVVSDTEIQSFLNGLPTYFHVMIAFAVVFLLKMSTRFSNAFQMNVQEIQRLMSQLMNVLRSVSKTMHPRHLLIVIKDCLENALERNFPMTDTIFNDAPGFPHTFQASEPNQGYRGDLFGDDTLNGYFLNEYDFLVNHFQEPAL</sequence>
<dbReference type="AlphaFoldDB" id="A0A9P8ZZS2"/>
<dbReference type="PANTHER" id="PTHR31845">
    <property type="entry name" value="FINGER DOMAIN PROTEIN, PUTATIVE-RELATED"/>
    <property type="match status" value="1"/>
</dbReference>
<comment type="subcellular location">
    <subcellularLocation>
        <location evidence="1">Nucleus</location>
    </subcellularLocation>
</comment>
<evidence type="ECO:0000256" key="6">
    <source>
        <dbReference type="SAM" id="MobiDB-lite"/>
    </source>
</evidence>
<keyword evidence="9" id="KW-1185">Reference proteome</keyword>
<evidence type="ECO:0000256" key="5">
    <source>
        <dbReference type="ARBA" id="ARBA00023242"/>
    </source>
</evidence>
<dbReference type="GO" id="GO:0000976">
    <property type="term" value="F:transcription cis-regulatory region binding"/>
    <property type="evidence" value="ECO:0007669"/>
    <property type="project" value="TreeGrafter"/>
</dbReference>
<dbReference type="GO" id="GO:0005634">
    <property type="term" value="C:nucleus"/>
    <property type="evidence" value="ECO:0007669"/>
    <property type="project" value="UniProtKB-SubCell"/>
</dbReference>
<protein>
    <recommendedName>
        <fullName evidence="7">Xylanolytic transcriptional activator regulatory domain-containing protein</fullName>
    </recommendedName>
</protein>
<keyword evidence="3" id="KW-0238">DNA-binding</keyword>
<dbReference type="EMBL" id="JAGPXC010000003">
    <property type="protein sequence ID" value="KAH6655375.1"/>
    <property type="molecule type" value="Genomic_DNA"/>
</dbReference>
<reference evidence="8" key="1">
    <citation type="journal article" date="2021" name="Nat. Commun.">
        <title>Genetic determinants of endophytism in the Arabidopsis root mycobiome.</title>
        <authorList>
            <person name="Mesny F."/>
            <person name="Miyauchi S."/>
            <person name="Thiergart T."/>
            <person name="Pickel B."/>
            <person name="Atanasova L."/>
            <person name="Karlsson M."/>
            <person name="Huettel B."/>
            <person name="Barry K.W."/>
            <person name="Haridas S."/>
            <person name="Chen C."/>
            <person name="Bauer D."/>
            <person name="Andreopoulos W."/>
            <person name="Pangilinan J."/>
            <person name="LaButti K."/>
            <person name="Riley R."/>
            <person name="Lipzen A."/>
            <person name="Clum A."/>
            <person name="Drula E."/>
            <person name="Henrissat B."/>
            <person name="Kohler A."/>
            <person name="Grigoriev I.V."/>
            <person name="Martin F.M."/>
            <person name="Hacquard S."/>
        </authorList>
    </citation>
    <scope>NUCLEOTIDE SEQUENCE</scope>
    <source>
        <strain evidence="8">MPI-SDFR-AT-0073</strain>
    </source>
</reference>
<evidence type="ECO:0000313" key="9">
    <source>
        <dbReference type="Proteomes" id="UP000758603"/>
    </source>
</evidence>
<dbReference type="CDD" id="cd12148">
    <property type="entry name" value="fungal_TF_MHR"/>
    <property type="match status" value="1"/>
</dbReference>
<dbReference type="GeneID" id="70131355"/>
<keyword evidence="2" id="KW-0805">Transcription regulation</keyword>
<dbReference type="RefSeq" id="XP_045959640.1">
    <property type="nucleotide sequence ID" value="XM_046102463.1"/>
</dbReference>
<dbReference type="PANTHER" id="PTHR31845:SF17">
    <property type="entry name" value="ZN(II)2CYS6 TRANSCRIPTION FACTOR (EUROFUNG)"/>
    <property type="match status" value="1"/>
</dbReference>
<evidence type="ECO:0000256" key="2">
    <source>
        <dbReference type="ARBA" id="ARBA00023015"/>
    </source>
</evidence>
<name>A0A9P8ZZS2_9PEZI</name>
<comment type="caution">
    <text evidence="8">The sequence shown here is derived from an EMBL/GenBank/DDBJ whole genome shotgun (WGS) entry which is preliminary data.</text>
</comment>
<keyword evidence="5" id="KW-0539">Nucleus</keyword>
<evidence type="ECO:0000256" key="3">
    <source>
        <dbReference type="ARBA" id="ARBA00023125"/>
    </source>
</evidence>
<organism evidence="8 9">
    <name type="scientific">Truncatella angustata</name>
    <dbReference type="NCBI Taxonomy" id="152316"/>
    <lineage>
        <taxon>Eukaryota</taxon>
        <taxon>Fungi</taxon>
        <taxon>Dikarya</taxon>
        <taxon>Ascomycota</taxon>
        <taxon>Pezizomycotina</taxon>
        <taxon>Sordariomycetes</taxon>
        <taxon>Xylariomycetidae</taxon>
        <taxon>Amphisphaeriales</taxon>
        <taxon>Sporocadaceae</taxon>
        <taxon>Truncatella</taxon>
    </lineage>
</organism>